<dbReference type="PANTHER" id="PTHR45453:SF1">
    <property type="entry name" value="PHOSPHATE REGULON SENSOR PROTEIN PHOR"/>
    <property type="match status" value="1"/>
</dbReference>
<dbReference type="SUPFAM" id="SSF55874">
    <property type="entry name" value="ATPase domain of HSP90 chaperone/DNA topoisomerase II/histidine kinase"/>
    <property type="match status" value="1"/>
</dbReference>
<dbReference type="Gene3D" id="1.10.287.130">
    <property type="match status" value="1"/>
</dbReference>
<sequence>MLSNMRRRFIASAMAAFSLVVLALLLASNLLNYHMTTRQQDATLEVIREMESWGLPFFPADGVHLYNHNPFDGFSPEVRYMTRFFTVYCNAAGDITGVGHDYIASISPEQAAGYAAEILRQGKTKGYYSDYRYLKAADGDGSMIIFLNSEREIRSARMLLLITCAVSAISLVAVFLLVVLLSGRAMRPYEQNIAMQKRFITDAGHELKTPLTAIATSADVLALEQEENEWVQNIQKQADRLSKLVNNLVALSRLDEAQPLPKKTDFSLSEAVWEVSEPMTALCRAKGFSFTQSIEDDITLHGDKQAVQQIVSLLLDNALKYTNPGGKISLNVLKWNKKAEISLFNTCDYIAPEDVKRLFERFYRPDTSRSQQTGGSGIGLSIAKAAAEAQGGKIRVESPDGLSIKFTVTLPR</sequence>
<dbReference type="GO" id="GO:0000155">
    <property type="term" value="F:phosphorelay sensor kinase activity"/>
    <property type="evidence" value="ECO:0007669"/>
    <property type="project" value="InterPro"/>
</dbReference>
<dbReference type="GO" id="GO:0004721">
    <property type="term" value="F:phosphoprotein phosphatase activity"/>
    <property type="evidence" value="ECO:0007669"/>
    <property type="project" value="TreeGrafter"/>
</dbReference>
<comment type="caution">
    <text evidence="10">The sequence shown here is derived from an EMBL/GenBank/DDBJ whole genome shotgun (WGS) entry which is preliminary data.</text>
</comment>
<dbReference type="EC" id="2.7.13.3" evidence="3"/>
<protein>
    <recommendedName>
        <fullName evidence="3">histidine kinase</fullName>
        <ecNumber evidence="3">2.7.13.3</ecNumber>
    </recommendedName>
</protein>
<dbReference type="InterPro" id="IPR003661">
    <property type="entry name" value="HisK_dim/P_dom"/>
</dbReference>
<keyword evidence="4" id="KW-0597">Phosphoprotein</keyword>
<dbReference type="InterPro" id="IPR004358">
    <property type="entry name" value="Sig_transdc_His_kin-like_C"/>
</dbReference>
<dbReference type="Pfam" id="PF00512">
    <property type="entry name" value="HisKA"/>
    <property type="match status" value="1"/>
</dbReference>
<keyword evidence="5" id="KW-0808">Transferase</keyword>
<dbReference type="SUPFAM" id="SSF47384">
    <property type="entry name" value="Homodimeric domain of signal transducing histidine kinase"/>
    <property type="match status" value="1"/>
</dbReference>
<organism evidence="10 11">
    <name type="scientific">Candidatus Avidehalobacter gallistercoris</name>
    <dbReference type="NCBI Taxonomy" id="2840694"/>
    <lineage>
        <taxon>Bacteria</taxon>
        <taxon>Bacillati</taxon>
        <taxon>Bacillota</taxon>
        <taxon>Clostridia</taxon>
        <taxon>Eubacteriales</taxon>
        <taxon>Peptococcaceae</taxon>
        <taxon>Peptococcaceae incertae sedis</taxon>
        <taxon>Candidatus Avidehalobacter</taxon>
    </lineage>
</organism>
<dbReference type="FunFam" id="3.30.565.10:FF:000006">
    <property type="entry name" value="Sensor histidine kinase WalK"/>
    <property type="match status" value="1"/>
</dbReference>
<dbReference type="Pfam" id="PF02518">
    <property type="entry name" value="HATPase_c"/>
    <property type="match status" value="1"/>
</dbReference>
<keyword evidence="8" id="KW-1133">Transmembrane helix</keyword>
<dbReference type="PROSITE" id="PS50109">
    <property type="entry name" value="HIS_KIN"/>
    <property type="match status" value="1"/>
</dbReference>
<dbReference type="GO" id="GO:0005886">
    <property type="term" value="C:plasma membrane"/>
    <property type="evidence" value="ECO:0007669"/>
    <property type="project" value="TreeGrafter"/>
</dbReference>
<evidence type="ECO:0000256" key="7">
    <source>
        <dbReference type="ARBA" id="ARBA00023012"/>
    </source>
</evidence>
<name>A0A9D1HJG0_9FIRM</name>
<dbReference type="InterPro" id="IPR005467">
    <property type="entry name" value="His_kinase_dom"/>
</dbReference>
<evidence type="ECO:0000256" key="2">
    <source>
        <dbReference type="ARBA" id="ARBA00004370"/>
    </source>
</evidence>
<comment type="subcellular location">
    <subcellularLocation>
        <location evidence="2">Membrane</location>
    </subcellularLocation>
</comment>
<accession>A0A9D1HJG0</accession>
<dbReference type="SMART" id="SM00388">
    <property type="entry name" value="HisKA"/>
    <property type="match status" value="1"/>
</dbReference>
<keyword evidence="8" id="KW-0812">Transmembrane</keyword>
<evidence type="ECO:0000256" key="4">
    <source>
        <dbReference type="ARBA" id="ARBA00022553"/>
    </source>
</evidence>
<evidence type="ECO:0000259" key="9">
    <source>
        <dbReference type="PROSITE" id="PS50109"/>
    </source>
</evidence>
<evidence type="ECO:0000313" key="11">
    <source>
        <dbReference type="Proteomes" id="UP000824124"/>
    </source>
</evidence>
<dbReference type="PANTHER" id="PTHR45453">
    <property type="entry name" value="PHOSPHATE REGULON SENSOR PROTEIN PHOR"/>
    <property type="match status" value="1"/>
</dbReference>
<feature type="transmembrane region" description="Helical" evidence="8">
    <location>
        <begin position="158"/>
        <end position="181"/>
    </location>
</feature>
<keyword evidence="6 10" id="KW-0418">Kinase</keyword>
<dbReference type="AlphaFoldDB" id="A0A9D1HJG0"/>
<reference evidence="10" key="1">
    <citation type="submission" date="2020-10" db="EMBL/GenBank/DDBJ databases">
        <authorList>
            <person name="Gilroy R."/>
        </authorList>
    </citation>
    <scope>NUCLEOTIDE SEQUENCE</scope>
    <source>
        <strain evidence="10">2830</strain>
    </source>
</reference>
<dbReference type="CDD" id="cd00082">
    <property type="entry name" value="HisKA"/>
    <property type="match status" value="1"/>
</dbReference>
<dbReference type="SMART" id="SM00387">
    <property type="entry name" value="HATPase_c"/>
    <property type="match status" value="1"/>
</dbReference>
<keyword evidence="7" id="KW-0902">Two-component regulatory system</keyword>
<keyword evidence="8" id="KW-0472">Membrane</keyword>
<evidence type="ECO:0000256" key="6">
    <source>
        <dbReference type="ARBA" id="ARBA00022777"/>
    </source>
</evidence>
<feature type="domain" description="Histidine kinase" evidence="9">
    <location>
        <begin position="202"/>
        <end position="412"/>
    </location>
</feature>
<dbReference type="Proteomes" id="UP000824124">
    <property type="component" value="Unassembled WGS sequence"/>
</dbReference>
<reference evidence="10" key="2">
    <citation type="journal article" date="2021" name="PeerJ">
        <title>Extensive microbial diversity within the chicken gut microbiome revealed by metagenomics and culture.</title>
        <authorList>
            <person name="Gilroy R."/>
            <person name="Ravi A."/>
            <person name="Getino M."/>
            <person name="Pursley I."/>
            <person name="Horton D.L."/>
            <person name="Alikhan N.F."/>
            <person name="Baker D."/>
            <person name="Gharbi K."/>
            <person name="Hall N."/>
            <person name="Watson M."/>
            <person name="Adriaenssens E.M."/>
            <person name="Foster-Nyarko E."/>
            <person name="Jarju S."/>
            <person name="Secka A."/>
            <person name="Antonio M."/>
            <person name="Oren A."/>
            <person name="Chaudhuri R.R."/>
            <person name="La Ragione R."/>
            <person name="Hildebrand F."/>
            <person name="Pallen M.J."/>
        </authorList>
    </citation>
    <scope>NUCLEOTIDE SEQUENCE</scope>
    <source>
        <strain evidence="10">2830</strain>
    </source>
</reference>
<dbReference type="CDD" id="cd00075">
    <property type="entry name" value="HATPase"/>
    <property type="match status" value="1"/>
</dbReference>
<dbReference type="InterPro" id="IPR050351">
    <property type="entry name" value="BphY/WalK/GraS-like"/>
</dbReference>
<evidence type="ECO:0000313" key="10">
    <source>
        <dbReference type="EMBL" id="HIU09830.1"/>
    </source>
</evidence>
<dbReference type="GO" id="GO:0016036">
    <property type="term" value="P:cellular response to phosphate starvation"/>
    <property type="evidence" value="ECO:0007669"/>
    <property type="project" value="TreeGrafter"/>
</dbReference>
<evidence type="ECO:0000256" key="8">
    <source>
        <dbReference type="SAM" id="Phobius"/>
    </source>
</evidence>
<gene>
    <name evidence="10" type="ORF">IAB00_01035</name>
</gene>
<dbReference type="Gene3D" id="3.30.565.10">
    <property type="entry name" value="Histidine kinase-like ATPase, C-terminal domain"/>
    <property type="match status" value="1"/>
</dbReference>
<dbReference type="EMBL" id="DVMH01000007">
    <property type="protein sequence ID" value="HIU09830.1"/>
    <property type="molecule type" value="Genomic_DNA"/>
</dbReference>
<dbReference type="InterPro" id="IPR036097">
    <property type="entry name" value="HisK_dim/P_sf"/>
</dbReference>
<evidence type="ECO:0000256" key="1">
    <source>
        <dbReference type="ARBA" id="ARBA00000085"/>
    </source>
</evidence>
<dbReference type="InterPro" id="IPR036890">
    <property type="entry name" value="HATPase_C_sf"/>
</dbReference>
<dbReference type="InterPro" id="IPR003594">
    <property type="entry name" value="HATPase_dom"/>
</dbReference>
<comment type="catalytic activity">
    <reaction evidence="1">
        <text>ATP + protein L-histidine = ADP + protein N-phospho-L-histidine.</text>
        <dbReference type="EC" id="2.7.13.3"/>
    </reaction>
</comment>
<evidence type="ECO:0000256" key="3">
    <source>
        <dbReference type="ARBA" id="ARBA00012438"/>
    </source>
</evidence>
<dbReference type="PRINTS" id="PR00344">
    <property type="entry name" value="BCTRLSENSOR"/>
</dbReference>
<proteinExistence type="predicted"/>
<evidence type="ECO:0000256" key="5">
    <source>
        <dbReference type="ARBA" id="ARBA00022679"/>
    </source>
</evidence>